<dbReference type="SUPFAM" id="SSF53756">
    <property type="entry name" value="UDP-Glycosyltransferase/glycogen phosphorylase"/>
    <property type="match status" value="1"/>
</dbReference>
<dbReference type="PANTHER" id="PTHR12526">
    <property type="entry name" value="GLYCOSYLTRANSFERASE"/>
    <property type="match status" value="1"/>
</dbReference>
<reference evidence="4 5" key="1">
    <citation type="submission" date="2020-09" db="EMBL/GenBank/DDBJ databases">
        <title>TT11 complete genome.</title>
        <authorList>
            <person name="Wu Z."/>
        </authorList>
    </citation>
    <scope>NUCLEOTIDE SEQUENCE [LARGE SCALE GENOMIC DNA]</scope>
    <source>
        <strain evidence="4 5">TT11</strain>
    </source>
</reference>
<dbReference type="Gene3D" id="3.40.50.2000">
    <property type="entry name" value="Glycogen Phosphorylase B"/>
    <property type="match status" value="2"/>
</dbReference>
<name>A0A8J6Q0E2_9FLAO</name>
<dbReference type="EMBL" id="JACVXB010000006">
    <property type="protein sequence ID" value="MBD0833108.1"/>
    <property type="molecule type" value="Genomic_DNA"/>
</dbReference>
<dbReference type="Proteomes" id="UP000600588">
    <property type="component" value="Unassembled WGS sequence"/>
</dbReference>
<keyword evidence="2" id="KW-0808">Transferase</keyword>
<dbReference type="PANTHER" id="PTHR12526:SF510">
    <property type="entry name" value="D-INOSITOL 3-PHOSPHATE GLYCOSYLTRANSFERASE"/>
    <property type="match status" value="1"/>
</dbReference>
<evidence type="ECO:0000313" key="4">
    <source>
        <dbReference type="EMBL" id="MBD0833108.1"/>
    </source>
</evidence>
<dbReference type="GO" id="GO:0016757">
    <property type="term" value="F:glycosyltransferase activity"/>
    <property type="evidence" value="ECO:0007669"/>
    <property type="project" value="UniProtKB-KW"/>
</dbReference>
<evidence type="ECO:0000256" key="2">
    <source>
        <dbReference type="ARBA" id="ARBA00022679"/>
    </source>
</evidence>
<gene>
    <name evidence="4" type="ORF">ICJ83_13295</name>
</gene>
<evidence type="ECO:0000256" key="1">
    <source>
        <dbReference type="ARBA" id="ARBA00022676"/>
    </source>
</evidence>
<proteinExistence type="predicted"/>
<evidence type="ECO:0000313" key="5">
    <source>
        <dbReference type="Proteomes" id="UP000600588"/>
    </source>
</evidence>
<dbReference type="InterPro" id="IPR001296">
    <property type="entry name" value="Glyco_trans_1"/>
</dbReference>
<comment type="caution">
    <text evidence="4">The sequence shown here is derived from an EMBL/GenBank/DDBJ whole genome shotgun (WGS) entry which is preliminary data.</text>
</comment>
<dbReference type="Pfam" id="PF00534">
    <property type="entry name" value="Glycos_transf_1"/>
    <property type="match status" value="1"/>
</dbReference>
<protein>
    <submittedName>
        <fullName evidence="4">Glycosyltransferase family 4 protein</fullName>
    </submittedName>
</protein>
<organism evidence="4 5">
    <name type="scientific">Aestuariibaculum sediminum</name>
    <dbReference type="NCBI Taxonomy" id="2770637"/>
    <lineage>
        <taxon>Bacteria</taxon>
        <taxon>Pseudomonadati</taxon>
        <taxon>Bacteroidota</taxon>
        <taxon>Flavobacteriia</taxon>
        <taxon>Flavobacteriales</taxon>
        <taxon>Flavobacteriaceae</taxon>
    </lineage>
</organism>
<dbReference type="CDD" id="cd03801">
    <property type="entry name" value="GT4_PimA-like"/>
    <property type="match status" value="1"/>
</dbReference>
<dbReference type="AlphaFoldDB" id="A0A8J6Q0E2"/>
<keyword evidence="5" id="KW-1185">Reference proteome</keyword>
<feature type="domain" description="Glycosyl transferase family 1" evidence="3">
    <location>
        <begin position="165"/>
        <end position="317"/>
    </location>
</feature>
<sequence length="336" mass="38129">MKNLLYIGNKLNNRKANISTIDVLGGVLEQSGYRVYYASNKTNKGIRLMDMIKEVIKRRHQVDYVIIDTYSTLNFYYAYVVSQLCRYFKIKYIPVLHGGNLLQRLKQSPKMSAAIFKNAKVNVAPSLFLESQFKEEGYDNIVNIPNGIKLSDYPFSFNSIEDIHLLWVRAFADIYNPLLAIDVLKLLKDDGLQATLTMVGPDKDGSLRKAENYAKTLGVEVQFTGKLDRNDWINYAKHCNVFINTTSYDNMPVSVIEAMALGLPVVSTNVGGIPFLINNKKQGILIPPNSAEAFVAAIKMLKTNSEFTKNIALNARKKVEMYDWDLVKTFWNKILV</sequence>
<dbReference type="RefSeq" id="WP_188230894.1">
    <property type="nucleotide sequence ID" value="NZ_JACVXB010000006.1"/>
</dbReference>
<keyword evidence="1" id="KW-0328">Glycosyltransferase</keyword>
<accession>A0A8J6Q0E2</accession>
<evidence type="ECO:0000259" key="3">
    <source>
        <dbReference type="Pfam" id="PF00534"/>
    </source>
</evidence>